<accession>A0A3N2QSN7</accession>
<dbReference type="InterPro" id="IPR036412">
    <property type="entry name" value="HAD-like_sf"/>
</dbReference>
<protein>
    <recommendedName>
        <fullName evidence="3">HAD family hydrolase</fullName>
    </recommendedName>
</protein>
<dbReference type="RefSeq" id="WP_123643553.1">
    <property type="nucleotide sequence ID" value="NZ_ML119090.1"/>
</dbReference>
<comment type="caution">
    <text evidence="1">The sequence shown here is derived from an EMBL/GenBank/DDBJ whole genome shotgun (WGS) entry which is preliminary data.</text>
</comment>
<dbReference type="InterPro" id="IPR023214">
    <property type="entry name" value="HAD_sf"/>
</dbReference>
<dbReference type="AlphaFoldDB" id="A0A3N2QSN7"/>
<proteinExistence type="predicted"/>
<keyword evidence="2" id="KW-1185">Reference proteome</keyword>
<dbReference type="OrthoDB" id="9807742at2"/>
<name>A0A3N2QSN7_9RHOB</name>
<dbReference type="EMBL" id="RDRB01000010">
    <property type="protein sequence ID" value="ROT98015.1"/>
    <property type="molecule type" value="Genomic_DNA"/>
</dbReference>
<dbReference type="Pfam" id="PF00702">
    <property type="entry name" value="Hydrolase"/>
    <property type="match status" value="1"/>
</dbReference>
<evidence type="ECO:0000313" key="2">
    <source>
        <dbReference type="Proteomes" id="UP000268016"/>
    </source>
</evidence>
<reference evidence="1 2" key="1">
    <citation type="submission" date="2018-10" db="EMBL/GenBank/DDBJ databases">
        <title>Histidinibacterium lentulum gen. nov., sp. nov., a marine bacterium from the culture broth of Picochlorum sp. 122.</title>
        <authorList>
            <person name="Wang G."/>
        </authorList>
    </citation>
    <scope>NUCLEOTIDE SEQUENCE [LARGE SCALE GENOMIC DNA]</scope>
    <source>
        <strain evidence="1 2">B17</strain>
    </source>
</reference>
<dbReference type="Proteomes" id="UP000268016">
    <property type="component" value="Unassembled WGS sequence"/>
</dbReference>
<organism evidence="1 2">
    <name type="scientific">Histidinibacterium lentulum</name>
    <dbReference type="NCBI Taxonomy" id="2480588"/>
    <lineage>
        <taxon>Bacteria</taxon>
        <taxon>Pseudomonadati</taxon>
        <taxon>Pseudomonadota</taxon>
        <taxon>Alphaproteobacteria</taxon>
        <taxon>Rhodobacterales</taxon>
        <taxon>Paracoccaceae</taxon>
        <taxon>Histidinibacterium</taxon>
    </lineage>
</organism>
<evidence type="ECO:0008006" key="3">
    <source>
        <dbReference type="Google" id="ProtNLM"/>
    </source>
</evidence>
<evidence type="ECO:0000313" key="1">
    <source>
        <dbReference type="EMBL" id="ROT98015.1"/>
    </source>
</evidence>
<sequence length="147" mass="16093">MALTIHVPFEAILWGFEGVLNRARPPGIEPDPRCLEISERAHLRGLRQAILTDADAARADEIEARLDAFPQIEALYAAGRTGHSKPAPEAFMAAAEGMNLAPASILFVDGSGSFCNAAAKLGFRTFRFSRLAADNLEARLPDHRRRR</sequence>
<dbReference type="SUPFAM" id="SSF56784">
    <property type="entry name" value="HAD-like"/>
    <property type="match status" value="1"/>
</dbReference>
<gene>
    <name evidence="1" type="ORF">EAT49_17225</name>
</gene>
<dbReference type="Gene3D" id="3.40.50.1000">
    <property type="entry name" value="HAD superfamily/HAD-like"/>
    <property type="match status" value="1"/>
</dbReference>